<dbReference type="GO" id="GO:0015031">
    <property type="term" value="P:protein transport"/>
    <property type="evidence" value="ECO:0007669"/>
    <property type="project" value="UniProtKB-KW"/>
</dbReference>
<reference evidence="4" key="1">
    <citation type="submission" date="2019-04" db="EMBL/GenBank/DDBJ databases">
        <title>Friends and foes A comparative genomics studyof 23 Aspergillus species from section Flavi.</title>
        <authorList>
            <consortium name="DOE Joint Genome Institute"/>
            <person name="Kjaerbolling I."/>
            <person name="Vesth T."/>
            <person name="Frisvad J.C."/>
            <person name="Nybo J.L."/>
            <person name="Theobald S."/>
            <person name="Kildgaard S."/>
            <person name="Isbrandt T."/>
            <person name="Kuo A."/>
            <person name="Sato A."/>
            <person name="Lyhne E.K."/>
            <person name="Kogle M.E."/>
            <person name="Wiebenga A."/>
            <person name="Kun R.S."/>
            <person name="Lubbers R.J."/>
            <person name="Makela M.R."/>
            <person name="Barry K."/>
            <person name="Chovatia M."/>
            <person name="Clum A."/>
            <person name="Daum C."/>
            <person name="Haridas S."/>
            <person name="He G."/>
            <person name="LaButti K."/>
            <person name="Lipzen A."/>
            <person name="Mondo S."/>
            <person name="Riley R."/>
            <person name="Salamov A."/>
            <person name="Simmons B.A."/>
            <person name="Magnuson J.K."/>
            <person name="Henrissat B."/>
            <person name="Mortensen U.H."/>
            <person name="Larsen T.O."/>
            <person name="Devries R.P."/>
            <person name="Grigoriev I.V."/>
            <person name="Machida M."/>
            <person name="Baker S.E."/>
            <person name="Andersen M.R."/>
        </authorList>
    </citation>
    <scope>NUCLEOTIDE SEQUENCE [LARGE SCALE GENOMIC DNA]</scope>
    <source>
        <strain evidence="4">CBS 130017</strain>
    </source>
</reference>
<proteinExistence type="predicted"/>
<keyword evidence="1" id="KW-0813">Transport</keyword>
<dbReference type="CDD" id="cd00780">
    <property type="entry name" value="NTF2"/>
    <property type="match status" value="1"/>
</dbReference>
<name>A0A5N6WN05_9EURO</name>
<gene>
    <name evidence="3" type="ORF">BDV39DRAFT_197436</name>
</gene>
<comment type="subcellular location">
    <subcellularLocation>
        <location evidence="1">Cytoplasm</location>
    </subcellularLocation>
    <subcellularLocation>
        <location evidence="1">Nucleus</location>
    </subcellularLocation>
</comment>
<evidence type="ECO:0000259" key="2">
    <source>
        <dbReference type="PROSITE" id="PS50177"/>
    </source>
</evidence>
<accession>A0A5N6WN05</accession>
<dbReference type="InterPro" id="IPR032710">
    <property type="entry name" value="NTF2-like_dom_sf"/>
</dbReference>
<dbReference type="GO" id="GO:0006913">
    <property type="term" value="P:nucleocytoplasmic transport"/>
    <property type="evidence" value="ECO:0007669"/>
    <property type="project" value="UniProtKB-UniRule"/>
</dbReference>
<dbReference type="InterPro" id="IPR018222">
    <property type="entry name" value="Nuclear_transport_factor_2_euk"/>
</dbReference>
<feature type="domain" description="NTF2" evidence="2">
    <location>
        <begin position="7"/>
        <end position="125"/>
    </location>
</feature>
<keyword evidence="1" id="KW-0963">Cytoplasm</keyword>
<dbReference type="SUPFAM" id="SSF54427">
    <property type="entry name" value="NTF2-like"/>
    <property type="match status" value="1"/>
</dbReference>
<dbReference type="Proteomes" id="UP000325945">
    <property type="component" value="Unassembled WGS sequence"/>
</dbReference>
<dbReference type="EMBL" id="ML741864">
    <property type="protein sequence ID" value="KAE8321626.1"/>
    <property type="molecule type" value="Genomic_DNA"/>
</dbReference>
<protein>
    <recommendedName>
        <fullName evidence="1">Nuclear transport factor 2</fullName>
        <shortName evidence="1">NTF-2</shortName>
    </recommendedName>
</protein>
<dbReference type="AlphaFoldDB" id="A0A5N6WN05"/>
<sequence>MSDYGSIAASLVSHYYRTFDDTNTRSTLTSLYRQESHLVWEGHPCQGPENIMAALSQSVSNTVKTKVTTIDSVPTSNSGVLVVAAGSMVVDDAYDRPCKFSSTFLLQPTPGQTGGYFIEGQIFRLVLD</sequence>
<dbReference type="PROSITE" id="PS50177">
    <property type="entry name" value="NTF2_DOMAIN"/>
    <property type="match status" value="1"/>
</dbReference>
<dbReference type="GO" id="GO:0005737">
    <property type="term" value="C:cytoplasm"/>
    <property type="evidence" value="ECO:0007669"/>
    <property type="project" value="UniProtKB-SubCell"/>
</dbReference>
<keyword evidence="1" id="KW-0653">Protein transport</keyword>
<dbReference type="Gene3D" id="3.10.450.50">
    <property type="match status" value="1"/>
</dbReference>
<comment type="function">
    <text evidence="1">Has a role in nuclear-cytoplasmic transport of proteins and mRNAs.</text>
</comment>
<dbReference type="Pfam" id="PF02136">
    <property type="entry name" value="NTF2"/>
    <property type="match status" value="1"/>
</dbReference>
<dbReference type="GO" id="GO:0005634">
    <property type="term" value="C:nucleus"/>
    <property type="evidence" value="ECO:0007669"/>
    <property type="project" value="UniProtKB-SubCell"/>
</dbReference>
<evidence type="ECO:0000313" key="3">
    <source>
        <dbReference type="EMBL" id="KAE8321626.1"/>
    </source>
</evidence>
<evidence type="ECO:0000313" key="4">
    <source>
        <dbReference type="Proteomes" id="UP000325945"/>
    </source>
</evidence>
<evidence type="ECO:0000256" key="1">
    <source>
        <dbReference type="RuleBase" id="RU369002"/>
    </source>
</evidence>
<organism evidence="3 4">
    <name type="scientific">Aspergillus sergii</name>
    <dbReference type="NCBI Taxonomy" id="1034303"/>
    <lineage>
        <taxon>Eukaryota</taxon>
        <taxon>Fungi</taxon>
        <taxon>Dikarya</taxon>
        <taxon>Ascomycota</taxon>
        <taxon>Pezizomycotina</taxon>
        <taxon>Eurotiomycetes</taxon>
        <taxon>Eurotiomycetidae</taxon>
        <taxon>Eurotiales</taxon>
        <taxon>Aspergillaceae</taxon>
        <taxon>Aspergillus</taxon>
        <taxon>Aspergillus subgen. Circumdati</taxon>
    </lineage>
</organism>
<dbReference type="PANTHER" id="PTHR12612">
    <property type="entry name" value="NUCLEAR TRANSPORT FACTOR 2"/>
    <property type="match status" value="1"/>
</dbReference>
<dbReference type="InterPro" id="IPR002075">
    <property type="entry name" value="NTF2_dom"/>
</dbReference>
<dbReference type="GO" id="GO:0051028">
    <property type="term" value="P:mRNA transport"/>
    <property type="evidence" value="ECO:0007669"/>
    <property type="project" value="UniProtKB-UniRule"/>
</dbReference>
<dbReference type="InterPro" id="IPR045875">
    <property type="entry name" value="NTF2"/>
</dbReference>
<keyword evidence="1" id="KW-0539">Nucleus</keyword>
<keyword evidence="4" id="KW-1185">Reference proteome</keyword>